<keyword evidence="4" id="KW-0804">Transcription</keyword>
<reference evidence="7 8" key="1">
    <citation type="submission" date="2016-10" db="EMBL/GenBank/DDBJ databases">
        <authorList>
            <person name="de Groot N.N."/>
        </authorList>
    </citation>
    <scope>NUCLEOTIDE SEQUENCE [LARGE SCALE GENOMIC DNA]</scope>
    <source>
        <strain evidence="7 8">DSM 18978</strain>
    </source>
</reference>
<dbReference type="InterPro" id="IPR039425">
    <property type="entry name" value="RNA_pol_sigma-70-like"/>
</dbReference>
<dbReference type="InterPro" id="IPR013325">
    <property type="entry name" value="RNA_pol_sigma_r2"/>
</dbReference>
<dbReference type="PANTHER" id="PTHR43133:SF51">
    <property type="entry name" value="RNA POLYMERASE SIGMA FACTOR"/>
    <property type="match status" value="1"/>
</dbReference>
<dbReference type="Pfam" id="PF04542">
    <property type="entry name" value="Sigma70_r2"/>
    <property type="match status" value="1"/>
</dbReference>
<dbReference type="GO" id="GO:0003677">
    <property type="term" value="F:DNA binding"/>
    <property type="evidence" value="ECO:0007669"/>
    <property type="project" value="InterPro"/>
</dbReference>
<dbReference type="InterPro" id="IPR013324">
    <property type="entry name" value="RNA_pol_sigma_r3/r4-like"/>
</dbReference>
<evidence type="ECO:0000256" key="4">
    <source>
        <dbReference type="ARBA" id="ARBA00023163"/>
    </source>
</evidence>
<evidence type="ECO:0000313" key="8">
    <source>
        <dbReference type="Proteomes" id="UP000198636"/>
    </source>
</evidence>
<dbReference type="OrthoDB" id="9784984at2"/>
<dbReference type="GO" id="GO:0016987">
    <property type="term" value="F:sigma factor activity"/>
    <property type="evidence" value="ECO:0007669"/>
    <property type="project" value="UniProtKB-KW"/>
</dbReference>
<comment type="similarity">
    <text evidence="1">Belongs to the sigma-70 factor family. ECF subfamily.</text>
</comment>
<dbReference type="InterPro" id="IPR014284">
    <property type="entry name" value="RNA_pol_sigma-70_dom"/>
</dbReference>
<evidence type="ECO:0000256" key="1">
    <source>
        <dbReference type="ARBA" id="ARBA00010641"/>
    </source>
</evidence>
<dbReference type="InterPro" id="IPR007627">
    <property type="entry name" value="RNA_pol_sigma70_r2"/>
</dbReference>
<dbReference type="InterPro" id="IPR036388">
    <property type="entry name" value="WH-like_DNA-bd_sf"/>
</dbReference>
<evidence type="ECO:0000256" key="2">
    <source>
        <dbReference type="ARBA" id="ARBA00023015"/>
    </source>
</evidence>
<feature type="domain" description="RNA polymerase sigma-70 region 2" evidence="5">
    <location>
        <begin position="26"/>
        <end position="93"/>
    </location>
</feature>
<dbReference type="SUPFAM" id="SSF88946">
    <property type="entry name" value="Sigma2 domain of RNA polymerase sigma factors"/>
    <property type="match status" value="1"/>
</dbReference>
<dbReference type="GO" id="GO:0006352">
    <property type="term" value="P:DNA-templated transcription initiation"/>
    <property type="evidence" value="ECO:0007669"/>
    <property type="project" value="InterPro"/>
</dbReference>
<evidence type="ECO:0000259" key="5">
    <source>
        <dbReference type="Pfam" id="PF04542"/>
    </source>
</evidence>
<dbReference type="Pfam" id="PF08281">
    <property type="entry name" value="Sigma70_r4_2"/>
    <property type="match status" value="1"/>
</dbReference>
<organism evidence="7 8">
    <name type="scientific">Alkaliphilus peptidifermentans DSM 18978</name>
    <dbReference type="NCBI Taxonomy" id="1120976"/>
    <lineage>
        <taxon>Bacteria</taxon>
        <taxon>Bacillati</taxon>
        <taxon>Bacillota</taxon>
        <taxon>Clostridia</taxon>
        <taxon>Peptostreptococcales</taxon>
        <taxon>Natronincolaceae</taxon>
        <taxon>Alkaliphilus</taxon>
    </lineage>
</organism>
<dbReference type="STRING" id="1120976.SAMN03080606_00773"/>
<name>A0A1G5CUQ7_9FIRM</name>
<dbReference type="NCBIfam" id="TIGR02937">
    <property type="entry name" value="sigma70-ECF"/>
    <property type="match status" value="1"/>
</dbReference>
<keyword evidence="2" id="KW-0805">Transcription regulation</keyword>
<accession>A0A1G5CUQ7</accession>
<feature type="domain" description="RNA polymerase sigma factor 70 region 4 type 2" evidence="6">
    <location>
        <begin position="132"/>
        <end position="184"/>
    </location>
</feature>
<dbReference type="PANTHER" id="PTHR43133">
    <property type="entry name" value="RNA POLYMERASE ECF-TYPE SIGMA FACTO"/>
    <property type="match status" value="1"/>
</dbReference>
<dbReference type="InterPro" id="IPR013249">
    <property type="entry name" value="RNA_pol_sigma70_r4_t2"/>
</dbReference>
<dbReference type="Proteomes" id="UP000198636">
    <property type="component" value="Unassembled WGS sequence"/>
</dbReference>
<evidence type="ECO:0000256" key="3">
    <source>
        <dbReference type="ARBA" id="ARBA00023082"/>
    </source>
</evidence>
<dbReference type="CDD" id="cd06171">
    <property type="entry name" value="Sigma70_r4"/>
    <property type="match status" value="1"/>
</dbReference>
<dbReference type="SUPFAM" id="SSF88659">
    <property type="entry name" value="Sigma3 and sigma4 domains of RNA polymerase sigma factors"/>
    <property type="match status" value="1"/>
</dbReference>
<evidence type="ECO:0000313" key="7">
    <source>
        <dbReference type="EMBL" id="SCY06114.1"/>
    </source>
</evidence>
<dbReference type="Gene3D" id="1.10.10.10">
    <property type="entry name" value="Winged helix-like DNA-binding domain superfamily/Winged helix DNA-binding domain"/>
    <property type="match status" value="1"/>
</dbReference>
<gene>
    <name evidence="7" type="ORF">SAMN03080606_00773</name>
</gene>
<dbReference type="AlphaFoldDB" id="A0A1G5CUQ7"/>
<dbReference type="Gene3D" id="1.10.1740.10">
    <property type="match status" value="1"/>
</dbReference>
<keyword evidence="8" id="KW-1185">Reference proteome</keyword>
<evidence type="ECO:0000259" key="6">
    <source>
        <dbReference type="Pfam" id="PF08281"/>
    </source>
</evidence>
<protein>
    <submittedName>
        <fullName evidence="7">RNA polymerase, sigma-24 subunit, RpoE</fullName>
    </submittedName>
</protein>
<dbReference type="EMBL" id="FMUS01000003">
    <property type="protein sequence ID" value="SCY06114.1"/>
    <property type="molecule type" value="Genomic_DNA"/>
</dbReference>
<sequence length="194" mass="22659">MEHLSQEEISLIEESQQGDMDSFEKLIQPYQKKAFNIAYRMLGNLEDANDVTQEALIKIYKSIDKFKGNSQFSTWLYSIVSNSCIDYIRKNRKGKILYLDKDYDSGEGTYQLEVPDEENTPEYLLERKETQNMIQDAINQLNYEHREVIILREIEGFTYQEISEILKCSEGTVKSRISRARSSLRSLLGEKMKA</sequence>
<keyword evidence="3" id="KW-0731">Sigma factor</keyword>
<proteinExistence type="inferred from homology"/>